<reference evidence="2 3" key="1">
    <citation type="journal article" date="2018" name="BMC Genomics">
        <title>Genomic comparison of Trypanosoma conorhini and Trypanosoma rangeli to Trypanosoma cruzi strains of high and low virulence.</title>
        <authorList>
            <person name="Bradwell K.R."/>
            <person name="Koparde V.N."/>
            <person name="Matveyev A.V."/>
            <person name="Serrano M.G."/>
            <person name="Alves J.M."/>
            <person name="Parikh H."/>
            <person name="Huang B."/>
            <person name="Lee V."/>
            <person name="Espinosa-Alvarez O."/>
            <person name="Ortiz P.A."/>
            <person name="Costa-Martins A.G."/>
            <person name="Teixeira M.M."/>
            <person name="Buck G.A."/>
        </authorList>
    </citation>
    <scope>NUCLEOTIDE SEQUENCE [LARGE SCALE GENOMIC DNA]</scope>
    <source>
        <strain evidence="2 3">025E</strain>
    </source>
</reference>
<protein>
    <submittedName>
        <fullName evidence="2">Uncharacterized protein</fullName>
    </submittedName>
</protein>
<sequence>MGKKNRNSLYEPPHDPFHAPARRRPLPRATANSKGGDAPRKRKSRRTPPGRAARRDPNRAVRATFARGREARGRGPAAFALGGPALSRGASRLACCVRLAASGVGRVGLHRGPLRRGASGPARVGRVKCAPRGTSS</sequence>
<feature type="region of interest" description="Disordered" evidence="1">
    <location>
        <begin position="1"/>
        <end position="61"/>
    </location>
</feature>
<feature type="non-terminal residue" evidence="2">
    <location>
        <position position="136"/>
    </location>
</feature>
<name>A0A3R7NIS7_9TRYP</name>
<dbReference type="RefSeq" id="XP_029225602.1">
    <property type="nucleotide sequence ID" value="XM_029374304.1"/>
</dbReference>
<dbReference type="AlphaFoldDB" id="A0A3R7NIS7"/>
<dbReference type="GeneID" id="40321050"/>
<proteinExistence type="predicted"/>
<evidence type="ECO:0000256" key="1">
    <source>
        <dbReference type="SAM" id="MobiDB-lite"/>
    </source>
</evidence>
<evidence type="ECO:0000313" key="3">
    <source>
        <dbReference type="Proteomes" id="UP000284403"/>
    </source>
</evidence>
<gene>
    <name evidence="2" type="ORF">Tco025E_07439</name>
</gene>
<dbReference type="EMBL" id="MKKU01000575">
    <property type="protein sequence ID" value="RNF07120.1"/>
    <property type="molecule type" value="Genomic_DNA"/>
</dbReference>
<dbReference type="Proteomes" id="UP000284403">
    <property type="component" value="Unassembled WGS sequence"/>
</dbReference>
<organism evidence="2 3">
    <name type="scientific">Trypanosoma conorhini</name>
    <dbReference type="NCBI Taxonomy" id="83891"/>
    <lineage>
        <taxon>Eukaryota</taxon>
        <taxon>Discoba</taxon>
        <taxon>Euglenozoa</taxon>
        <taxon>Kinetoplastea</taxon>
        <taxon>Metakinetoplastina</taxon>
        <taxon>Trypanosomatida</taxon>
        <taxon>Trypanosomatidae</taxon>
        <taxon>Trypanosoma</taxon>
    </lineage>
</organism>
<evidence type="ECO:0000313" key="2">
    <source>
        <dbReference type="EMBL" id="RNF07120.1"/>
    </source>
</evidence>
<accession>A0A3R7NIS7</accession>
<keyword evidence="3" id="KW-1185">Reference proteome</keyword>
<comment type="caution">
    <text evidence="2">The sequence shown here is derived from an EMBL/GenBank/DDBJ whole genome shotgun (WGS) entry which is preliminary data.</text>
</comment>
<feature type="region of interest" description="Disordered" evidence="1">
    <location>
        <begin position="108"/>
        <end position="136"/>
    </location>
</feature>